<dbReference type="InterPro" id="IPR014710">
    <property type="entry name" value="RmlC-like_jellyroll"/>
</dbReference>
<dbReference type="OrthoDB" id="1092431at2"/>
<dbReference type="Proteomes" id="UP000295620">
    <property type="component" value="Unassembled WGS sequence"/>
</dbReference>
<evidence type="ECO:0000313" key="2">
    <source>
        <dbReference type="EMBL" id="TDQ11223.1"/>
    </source>
</evidence>
<evidence type="ECO:0000313" key="3">
    <source>
        <dbReference type="Proteomes" id="UP000295620"/>
    </source>
</evidence>
<organism evidence="2 3">
    <name type="scientific">Pedobacter metabolipauper</name>
    <dbReference type="NCBI Taxonomy" id="425513"/>
    <lineage>
        <taxon>Bacteria</taxon>
        <taxon>Pseudomonadati</taxon>
        <taxon>Bacteroidota</taxon>
        <taxon>Sphingobacteriia</taxon>
        <taxon>Sphingobacteriales</taxon>
        <taxon>Sphingobacteriaceae</taxon>
        <taxon>Pedobacter</taxon>
    </lineage>
</organism>
<reference evidence="2 3" key="1">
    <citation type="submission" date="2019-03" db="EMBL/GenBank/DDBJ databases">
        <title>Genomic Encyclopedia of Archaeal and Bacterial Type Strains, Phase II (KMG-II): from individual species to whole genera.</title>
        <authorList>
            <person name="Goeker M."/>
        </authorList>
    </citation>
    <scope>NUCLEOTIDE SEQUENCE [LARGE SCALE GENOMIC DNA]</scope>
    <source>
        <strain evidence="2 3">DSM 19035</strain>
    </source>
</reference>
<comment type="caution">
    <text evidence="2">The sequence shown here is derived from an EMBL/GenBank/DDBJ whole genome shotgun (WGS) entry which is preliminary data.</text>
</comment>
<dbReference type="RefSeq" id="WP_133574316.1">
    <property type="nucleotide sequence ID" value="NZ_SNYC01000003.1"/>
</dbReference>
<accession>A0A4V3D1H7</accession>
<dbReference type="InterPro" id="IPR018490">
    <property type="entry name" value="cNMP-bd_dom_sf"/>
</dbReference>
<dbReference type="InterPro" id="IPR000595">
    <property type="entry name" value="cNMP-bd_dom"/>
</dbReference>
<dbReference type="Gene3D" id="2.60.120.10">
    <property type="entry name" value="Jelly Rolls"/>
    <property type="match status" value="1"/>
</dbReference>
<keyword evidence="3" id="KW-1185">Reference proteome</keyword>
<protein>
    <submittedName>
        <fullName evidence="2">CRP-like cAMP-binding protein</fullName>
    </submittedName>
</protein>
<dbReference type="SUPFAM" id="SSF51206">
    <property type="entry name" value="cAMP-binding domain-like"/>
    <property type="match status" value="1"/>
</dbReference>
<gene>
    <name evidence="2" type="ORF">ATK78_0340</name>
</gene>
<name>A0A4V3D1H7_9SPHI</name>
<sequence length="191" mass="22219">MFEILAAYLREKAGLNNEELKLVEAVTVVKKLRKRQYLLQEGDISHYNCFIAKGCLRLFRVSTDGAEHILKFGVENWWMSDYESYNSGLPAKGNIDALEDSELLLIKKENFDALCKEIPNFQSFITRLEAKSFDVSQNRILSNISESAEEKYENFIKSYPAFFRRVPLHMIASYLGVSRETLTRVRQKYVR</sequence>
<dbReference type="EMBL" id="SNYC01000003">
    <property type="protein sequence ID" value="TDQ11223.1"/>
    <property type="molecule type" value="Genomic_DNA"/>
</dbReference>
<dbReference type="AlphaFoldDB" id="A0A4V3D1H7"/>
<evidence type="ECO:0000259" key="1">
    <source>
        <dbReference type="PROSITE" id="PS50042"/>
    </source>
</evidence>
<dbReference type="PROSITE" id="PS50042">
    <property type="entry name" value="CNMP_BINDING_3"/>
    <property type="match status" value="1"/>
</dbReference>
<feature type="domain" description="Cyclic nucleotide-binding" evidence="1">
    <location>
        <begin position="21"/>
        <end position="114"/>
    </location>
</feature>
<proteinExistence type="predicted"/>
<dbReference type="CDD" id="cd00038">
    <property type="entry name" value="CAP_ED"/>
    <property type="match status" value="1"/>
</dbReference>
<dbReference type="Pfam" id="PF00027">
    <property type="entry name" value="cNMP_binding"/>
    <property type="match status" value="1"/>
</dbReference>